<dbReference type="PANTHER" id="PTHR24359:SF1">
    <property type="entry name" value="INHIBITOR OF NUCLEAR FACTOR KAPPA-B KINASE EPSILON SUBUNIT HOMOLOG 1-RELATED"/>
    <property type="match status" value="1"/>
</dbReference>
<dbReference type="Proteomes" id="UP000485058">
    <property type="component" value="Unassembled WGS sequence"/>
</dbReference>
<organism evidence="8 9">
    <name type="scientific">Haematococcus lacustris</name>
    <name type="common">Green alga</name>
    <name type="synonym">Haematococcus pluvialis</name>
    <dbReference type="NCBI Taxonomy" id="44745"/>
    <lineage>
        <taxon>Eukaryota</taxon>
        <taxon>Viridiplantae</taxon>
        <taxon>Chlorophyta</taxon>
        <taxon>core chlorophytes</taxon>
        <taxon>Chlorophyceae</taxon>
        <taxon>CS clade</taxon>
        <taxon>Chlamydomonadales</taxon>
        <taxon>Haematococcaceae</taxon>
        <taxon>Haematococcus</taxon>
    </lineage>
</organism>
<evidence type="ECO:0000313" key="9">
    <source>
        <dbReference type="Proteomes" id="UP000485058"/>
    </source>
</evidence>
<dbReference type="AlphaFoldDB" id="A0A699Y9X5"/>
<dbReference type="Pfam" id="PF00069">
    <property type="entry name" value="Pkinase"/>
    <property type="match status" value="1"/>
</dbReference>
<sequence length="318" mass="34338">MAAANAQPQVDRDWSLATAALRDAVKSSEWVVRRIEKAMCMLHCDLAAEVDLLGQGGNGEVHRGLIGSKAVAVKVQYLSSDEGALRKEAMELSLMYVLGSSHPGFLRPLGHVVAPLTSDAALAPCAPLPRTHLLAIVQPLASGDARQYIRKQGPLPSHLICHVMQQVCSALAHMHALQLCHGDLKLDNVLLGPSLQAWLADLGSAFFLGTHTSTDYLQLPHHVCTEPYRAPEVVDSRRYSAASDVWAVGLMLAELAQGRLCYVTKPSAHPTTVSQGDVGSRVLPAPQPLPQRYVSREDLAQGLSWDQTQQQLTASDCN</sequence>
<keyword evidence="9" id="KW-1185">Reference proteome</keyword>
<evidence type="ECO:0000256" key="5">
    <source>
        <dbReference type="PROSITE-ProRule" id="PRU10141"/>
    </source>
</evidence>
<keyword evidence="3" id="KW-0418">Kinase</keyword>
<dbReference type="PANTHER" id="PTHR24359">
    <property type="entry name" value="SERINE/THREONINE-PROTEIN KINASE SBK1"/>
    <property type="match status" value="1"/>
</dbReference>
<dbReference type="Gene3D" id="1.10.510.10">
    <property type="entry name" value="Transferase(Phosphotransferase) domain 1"/>
    <property type="match status" value="1"/>
</dbReference>
<evidence type="ECO:0000256" key="4">
    <source>
        <dbReference type="ARBA" id="ARBA00022840"/>
    </source>
</evidence>
<evidence type="ECO:0000256" key="2">
    <source>
        <dbReference type="ARBA" id="ARBA00022741"/>
    </source>
</evidence>
<evidence type="ECO:0000313" key="8">
    <source>
        <dbReference type="EMBL" id="GFH06940.1"/>
    </source>
</evidence>
<dbReference type="InterPro" id="IPR008271">
    <property type="entry name" value="Ser/Thr_kinase_AS"/>
</dbReference>
<protein>
    <submittedName>
        <fullName evidence="8">ATP binding protein</fullName>
    </submittedName>
</protein>
<feature type="domain" description="Protein kinase" evidence="7">
    <location>
        <begin position="47"/>
        <end position="318"/>
    </location>
</feature>
<dbReference type="PROSITE" id="PS00108">
    <property type="entry name" value="PROTEIN_KINASE_ST"/>
    <property type="match status" value="1"/>
</dbReference>
<comment type="similarity">
    <text evidence="6">Belongs to the protein kinase superfamily.</text>
</comment>
<dbReference type="PROSITE" id="PS00107">
    <property type="entry name" value="PROTEIN_KINASE_ATP"/>
    <property type="match status" value="1"/>
</dbReference>
<evidence type="ECO:0000256" key="6">
    <source>
        <dbReference type="RuleBase" id="RU000304"/>
    </source>
</evidence>
<dbReference type="SMART" id="SM00220">
    <property type="entry name" value="S_TKc"/>
    <property type="match status" value="1"/>
</dbReference>
<keyword evidence="1" id="KW-0808">Transferase</keyword>
<evidence type="ECO:0000259" key="7">
    <source>
        <dbReference type="PROSITE" id="PS50011"/>
    </source>
</evidence>
<feature type="binding site" evidence="5">
    <location>
        <position position="74"/>
    </location>
    <ligand>
        <name>ATP</name>
        <dbReference type="ChEBI" id="CHEBI:30616"/>
    </ligand>
</feature>
<gene>
    <name evidence="8" type="ORF">HaLaN_01663</name>
</gene>
<dbReference type="InterPro" id="IPR017441">
    <property type="entry name" value="Protein_kinase_ATP_BS"/>
</dbReference>
<comment type="caution">
    <text evidence="8">The sequence shown here is derived from an EMBL/GenBank/DDBJ whole genome shotgun (WGS) entry which is preliminary data.</text>
</comment>
<dbReference type="GO" id="GO:0004674">
    <property type="term" value="F:protein serine/threonine kinase activity"/>
    <property type="evidence" value="ECO:0007669"/>
    <property type="project" value="UniProtKB-KW"/>
</dbReference>
<evidence type="ECO:0000256" key="3">
    <source>
        <dbReference type="ARBA" id="ARBA00022777"/>
    </source>
</evidence>
<name>A0A699Y9X5_HAELA</name>
<accession>A0A699Y9X5</accession>
<reference evidence="8 9" key="1">
    <citation type="submission" date="2020-02" db="EMBL/GenBank/DDBJ databases">
        <title>Draft genome sequence of Haematococcus lacustris strain NIES-144.</title>
        <authorList>
            <person name="Morimoto D."/>
            <person name="Nakagawa S."/>
            <person name="Yoshida T."/>
            <person name="Sawayama S."/>
        </authorList>
    </citation>
    <scope>NUCLEOTIDE SEQUENCE [LARGE SCALE GENOMIC DNA]</scope>
    <source>
        <strain evidence="8 9">NIES-144</strain>
    </source>
</reference>
<dbReference type="GO" id="GO:0005524">
    <property type="term" value="F:ATP binding"/>
    <property type="evidence" value="ECO:0007669"/>
    <property type="project" value="UniProtKB-UniRule"/>
</dbReference>
<dbReference type="PROSITE" id="PS50011">
    <property type="entry name" value="PROTEIN_KINASE_DOM"/>
    <property type="match status" value="1"/>
</dbReference>
<dbReference type="EMBL" id="BLLF01000064">
    <property type="protein sequence ID" value="GFH06940.1"/>
    <property type="molecule type" value="Genomic_DNA"/>
</dbReference>
<proteinExistence type="inferred from homology"/>
<dbReference type="InterPro" id="IPR000719">
    <property type="entry name" value="Prot_kinase_dom"/>
</dbReference>
<keyword evidence="2 5" id="KW-0547">Nucleotide-binding</keyword>
<keyword evidence="6" id="KW-0723">Serine/threonine-protein kinase</keyword>
<dbReference type="InterPro" id="IPR011009">
    <property type="entry name" value="Kinase-like_dom_sf"/>
</dbReference>
<evidence type="ECO:0000256" key="1">
    <source>
        <dbReference type="ARBA" id="ARBA00022679"/>
    </source>
</evidence>
<dbReference type="SUPFAM" id="SSF56112">
    <property type="entry name" value="Protein kinase-like (PK-like)"/>
    <property type="match status" value="1"/>
</dbReference>
<keyword evidence="4 5" id="KW-0067">ATP-binding</keyword>